<gene>
    <name evidence="2" type="ORF">LUZ62_052053</name>
</gene>
<dbReference type="PROSITE" id="PS50878">
    <property type="entry name" value="RT_POL"/>
    <property type="match status" value="1"/>
</dbReference>
<keyword evidence="2" id="KW-0548">Nucleotidyltransferase</keyword>
<proteinExistence type="predicted"/>
<dbReference type="AlphaFoldDB" id="A0AAV8GE77"/>
<dbReference type="PANTHER" id="PTHR33116">
    <property type="entry name" value="REVERSE TRANSCRIPTASE ZINC-BINDING DOMAIN-CONTAINING PROTEIN-RELATED-RELATED"/>
    <property type="match status" value="1"/>
</dbReference>
<accession>A0AAV8GE77</accession>
<organism evidence="2 3">
    <name type="scientific">Rhynchospora pubera</name>
    <dbReference type="NCBI Taxonomy" id="906938"/>
    <lineage>
        <taxon>Eukaryota</taxon>
        <taxon>Viridiplantae</taxon>
        <taxon>Streptophyta</taxon>
        <taxon>Embryophyta</taxon>
        <taxon>Tracheophyta</taxon>
        <taxon>Spermatophyta</taxon>
        <taxon>Magnoliopsida</taxon>
        <taxon>Liliopsida</taxon>
        <taxon>Poales</taxon>
        <taxon>Cyperaceae</taxon>
        <taxon>Cyperoideae</taxon>
        <taxon>Rhynchosporeae</taxon>
        <taxon>Rhynchospora</taxon>
    </lineage>
</organism>
<evidence type="ECO:0000313" key="2">
    <source>
        <dbReference type="EMBL" id="KAJ4800807.1"/>
    </source>
</evidence>
<name>A0AAV8GE77_9POAL</name>
<dbReference type="EMBL" id="JAMFTS010000002">
    <property type="protein sequence ID" value="KAJ4800807.1"/>
    <property type="molecule type" value="Genomic_DNA"/>
</dbReference>
<dbReference type="Proteomes" id="UP001140206">
    <property type="component" value="Chromosome 2"/>
</dbReference>
<dbReference type="Pfam" id="PF00078">
    <property type="entry name" value="RVT_1"/>
    <property type="match status" value="1"/>
</dbReference>
<feature type="domain" description="Reverse transcriptase" evidence="1">
    <location>
        <begin position="1"/>
        <end position="149"/>
    </location>
</feature>
<protein>
    <submittedName>
        <fullName evidence="2">RNA-directed DNA polymerase (Reverse transcriptase)-related family protein</fullName>
    </submittedName>
</protein>
<dbReference type="PANTHER" id="PTHR33116:SF86">
    <property type="entry name" value="REVERSE TRANSCRIPTASE DOMAIN-CONTAINING PROTEIN"/>
    <property type="match status" value="1"/>
</dbReference>
<reference evidence="2" key="1">
    <citation type="submission" date="2022-08" db="EMBL/GenBank/DDBJ databases">
        <authorList>
            <person name="Marques A."/>
        </authorList>
    </citation>
    <scope>NUCLEOTIDE SEQUENCE</scope>
    <source>
        <strain evidence="2">RhyPub2mFocal</strain>
        <tissue evidence="2">Leaves</tissue>
    </source>
</reference>
<keyword evidence="2" id="KW-0808">Transferase</keyword>
<dbReference type="InterPro" id="IPR043502">
    <property type="entry name" value="DNA/RNA_pol_sf"/>
</dbReference>
<keyword evidence="3" id="KW-1185">Reference proteome</keyword>
<dbReference type="SUPFAM" id="SSF56672">
    <property type="entry name" value="DNA/RNA polymerases"/>
    <property type="match status" value="1"/>
</dbReference>
<dbReference type="InterPro" id="IPR000477">
    <property type="entry name" value="RT_dom"/>
</dbReference>
<evidence type="ECO:0000313" key="3">
    <source>
        <dbReference type="Proteomes" id="UP001140206"/>
    </source>
</evidence>
<keyword evidence="2" id="KW-0695">RNA-directed DNA polymerase</keyword>
<sequence length="520" mass="58558">MTCVTSAKYSILFDGNPDGFIQPTCGLRQGCALSPYLFILCMDVLTRRLMHETQEGRLKGIQLSTNGPILNTLLYADDLLIFVEASVGEVQRLITILDQFCEFSGQQIGHSKSKIRFSKSTPQSMRISVMATLNATVASSNEVYLGSSVIASKPCHFQPLVNKIENKLQGWKATFLSQAGKVTLIKSVIEPMLLHAMATSSVPKATLDIIQSKVISFFWFTKEQKKVPLVAWNKVTRPKMCGDLGLRDFSCLNAAFNLKCLWKIAADSSALWVRVAKAKYLKDESFWLSTRRTRCTALWRAIMDARSTIQHHVSWQLGDGTLCRVFGQPWHDLWHLIKLASLNQNHIVVSELLNVKGGWDTSKLIQVFGFATALFISISVKPPQSNPRREDRLIFTYAKNGKFSLQKAYLLLAPASPSPTFNQKLLKALWQTQWLLPRVRIFLWKTMHNSLPLGDILGRRIANVPRPCSLCGYTAETITHALFKCPWARTLWLSSEFGLRTDELDDNVIALLMTIFGEPE</sequence>
<dbReference type="GO" id="GO:0003964">
    <property type="term" value="F:RNA-directed DNA polymerase activity"/>
    <property type="evidence" value="ECO:0007669"/>
    <property type="project" value="UniProtKB-KW"/>
</dbReference>
<dbReference type="Pfam" id="PF13966">
    <property type="entry name" value="zf-RVT"/>
    <property type="match status" value="1"/>
</dbReference>
<comment type="caution">
    <text evidence="2">The sequence shown here is derived from an EMBL/GenBank/DDBJ whole genome shotgun (WGS) entry which is preliminary data.</text>
</comment>
<evidence type="ECO:0000259" key="1">
    <source>
        <dbReference type="PROSITE" id="PS50878"/>
    </source>
</evidence>
<dbReference type="InterPro" id="IPR026960">
    <property type="entry name" value="RVT-Znf"/>
</dbReference>